<evidence type="ECO:0000313" key="4">
    <source>
        <dbReference type="Proteomes" id="UP000317371"/>
    </source>
</evidence>
<gene>
    <name evidence="3" type="primary">thpR</name>
    <name evidence="3" type="ORF">FKZ61_04855</name>
</gene>
<dbReference type="PANTHER" id="PTHR35561:SF1">
    <property type="entry name" value="RNA 2',3'-CYCLIC PHOSPHODIESTERASE"/>
    <property type="match status" value="1"/>
</dbReference>
<dbReference type="InterPro" id="IPR004175">
    <property type="entry name" value="RNA_CPDase"/>
</dbReference>
<keyword evidence="1 2" id="KW-0378">Hydrolase</keyword>
<dbReference type="Pfam" id="PF13563">
    <property type="entry name" value="2_5_RNA_ligase2"/>
    <property type="match status" value="1"/>
</dbReference>
<evidence type="ECO:0000256" key="2">
    <source>
        <dbReference type="HAMAP-Rule" id="MF_01940"/>
    </source>
</evidence>
<sequence>MRTFIAIELPPAARAQVQRRQEQVRARLAAQGLADVFRWTPVEQMHLTLRFLGETTSAQQAQLAARLAAVVAGYGPFGLTVSGVGCFPRWQAPRVLWLGIQGASQALGALQAEVEQAAQEVGFVPEERPFSPHLTIARLQRQADRQAQRRAGEILAALAARGEPPGIPWPVQEIVHMRSDLRPGGPIYTVLGTFRLQAP</sequence>
<comment type="function">
    <text evidence="2">Hydrolyzes RNA 2',3'-cyclic phosphodiester to an RNA 2'-phosphomonoester.</text>
</comment>
<feature type="active site" description="Proton donor" evidence="2">
    <location>
        <position position="46"/>
    </location>
</feature>
<dbReference type="EMBL" id="VIGC01000005">
    <property type="protein sequence ID" value="TQE96972.1"/>
    <property type="molecule type" value="Genomic_DNA"/>
</dbReference>
<dbReference type="AlphaFoldDB" id="A0A540VJT5"/>
<dbReference type="FunCoup" id="A0A540VJT5">
    <property type="interactions" value="31"/>
</dbReference>
<evidence type="ECO:0000256" key="1">
    <source>
        <dbReference type="ARBA" id="ARBA00022801"/>
    </source>
</evidence>
<feature type="short sequence motif" description="HXTX 2" evidence="2">
    <location>
        <begin position="133"/>
        <end position="136"/>
    </location>
</feature>
<name>A0A540VJT5_9CHLR</name>
<dbReference type="PANTHER" id="PTHR35561">
    <property type="entry name" value="RNA 2',3'-CYCLIC PHOSPHODIESTERASE"/>
    <property type="match status" value="1"/>
</dbReference>
<dbReference type="InterPro" id="IPR009097">
    <property type="entry name" value="Cyclic_Pdiesterase"/>
</dbReference>
<dbReference type="SUPFAM" id="SSF55144">
    <property type="entry name" value="LigT-like"/>
    <property type="match status" value="1"/>
</dbReference>
<dbReference type="Proteomes" id="UP000317371">
    <property type="component" value="Unassembled WGS sequence"/>
</dbReference>
<comment type="similarity">
    <text evidence="2">Belongs to the 2H phosphoesterase superfamily. ThpR family.</text>
</comment>
<proteinExistence type="inferred from homology"/>
<protein>
    <recommendedName>
        <fullName evidence="2">RNA 2',3'-cyclic phosphodiesterase</fullName>
        <shortName evidence="2">RNA 2',3'-CPDase</shortName>
        <ecNumber evidence="2">3.1.4.58</ecNumber>
    </recommendedName>
</protein>
<dbReference type="Gene3D" id="3.90.1140.10">
    <property type="entry name" value="Cyclic phosphodiesterase"/>
    <property type="match status" value="1"/>
</dbReference>
<keyword evidence="4" id="KW-1185">Reference proteome</keyword>
<accession>A0A540VJT5</accession>
<dbReference type="RefSeq" id="WP_141608957.1">
    <property type="nucleotide sequence ID" value="NZ_VIGC02000005.1"/>
</dbReference>
<dbReference type="InParanoid" id="A0A540VJT5"/>
<evidence type="ECO:0000313" key="3">
    <source>
        <dbReference type="EMBL" id="TQE96972.1"/>
    </source>
</evidence>
<dbReference type="NCBIfam" id="TIGR02258">
    <property type="entry name" value="2_5_ligase"/>
    <property type="match status" value="1"/>
</dbReference>
<feature type="short sequence motif" description="HXTX 1" evidence="2">
    <location>
        <begin position="46"/>
        <end position="49"/>
    </location>
</feature>
<dbReference type="EC" id="3.1.4.58" evidence="2"/>
<organism evidence="3 4">
    <name type="scientific">Litorilinea aerophila</name>
    <dbReference type="NCBI Taxonomy" id="1204385"/>
    <lineage>
        <taxon>Bacteria</taxon>
        <taxon>Bacillati</taxon>
        <taxon>Chloroflexota</taxon>
        <taxon>Caldilineae</taxon>
        <taxon>Caldilineales</taxon>
        <taxon>Caldilineaceae</taxon>
        <taxon>Litorilinea</taxon>
    </lineage>
</organism>
<feature type="active site" description="Proton acceptor" evidence="2">
    <location>
        <position position="133"/>
    </location>
</feature>
<dbReference type="GO" id="GO:0008664">
    <property type="term" value="F:RNA 2',3'-cyclic 3'-phosphodiesterase activity"/>
    <property type="evidence" value="ECO:0007669"/>
    <property type="project" value="UniProtKB-EC"/>
</dbReference>
<dbReference type="GO" id="GO:0004113">
    <property type="term" value="F:2',3'-cyclic-nucleotide 3'-phosphodiesterase activity"/>
    <property type="evidence" value="ECO:0007669"/>
    <property type="project" value="InterPro"/>
</dbReference>
<comment type="caution">
    <text evidence="3">The sequence shown here is derived from an EMBL/GenBank/DDBJ whole genome shotgun (WGS) entry which is preliminary data.</text>
</comment>
<dbReference type="OrthoDB" id="9789350at2"/>
<dbReference type="HAMAP" id="MF_01940">
    <property type="entry name" value="RNA_CPDase"/>
    <property type="match status" value="1"/>
</dbReference>
<reference evidence="3 4" key="1">
    <citation type="submission" date="2019-06" db="EMBL/GenBank/DDBJ databases">
        <title>Genome sequence of Litorilinea aerophila BAA-2444.</title>
        <authorList>
            <person name="Maclea K.S."/>
            <person name="Maurais E.G."/>
            <person name="Iannazzi L.C."/>
        </authorList>
    </citation>
    <scope>NUCLEOTIDE SEQUENCE [LARGE SCALE GENOMIC DNA]</scope>
    <source>
        <strain evidence="3 4">ATCC BAA-2444</strain>
    </source>
</reference>
<comment type="catalytic activity">
    <reaction evidence="2">
        <text>a 3'-end 2',3'-cyclophospho-ribonucleotide-RNA + H2O = a 3'-end 2'-phospho-ribonucleotide-RNA + H(+)</text>
        <dbReference type="Rhea" id="RHEA:11828"/>
        <dbReference type="Rhea" id="RHEA-COMP:10464"/>
        <dbReference type="Rhea" id="RHEA-COMP:17353"/>
        <dbReference type="ChEBI" id="CHEBI:15377"/>
        <dbReference type="ChEBI" id="CHEBI:15378"/>
        <dbReference type="ChEBI" id="CHEBI:83064"/>
        <dbReference type="ChEBI" id="CHEBI:173113"/>
        <dbReference type="EC" id="3.1.4.58"/>
    </reaction>
</comment>